<organism evidence="1 2">
    <name type="scientific">Mycoplasmopsis felifaucium</name>
    <dbReference type="NCBI Taxonomy" id="35768"/>
    <lineage>
        <taxon>Bacteria</taxon>
        <taxon>Bacillati</taxon>
        <taxon>Mycoplasmatota</taxon>
        <taxon>Mycoplasmoidales</taxon>
        <taxon>Metamycoplasmataceae</taxon>
        <taxon>Mycoplasmopsis</taxon>
    </lineage>
</organism>
<evidence type="ECO:0000313" key="1">
    <source>
        <dbReference type="EMBL" id="WXL29198.1"/>
    </source>
</evidence>
<proteinExistence type="predicted"/>
<reference evidence="1" key="1">
    <citation type="submission" date="2024-03" db="EMBL/GenBank/DDBJ databases">
        <title>Complete genome sequence of Mycoplasma felifaucium Z921 isolated from the trachea of a cheetah.</title>
        <authorList>
            <person name="Spergser J."/>
        </authorList>
    </citation>
    <scope>NUCLEOTIDE SEQUENCE [LARGE SCALE GENOMIC DNA]</scope>
    <source>
        <strain evidence="1">Z921</strain>
    </source>
</reference>
<accession>A0ABZ2RR05</accession>
<gene>
    <name evidence="1" type="ORF">WG617_00910</name>
</gene>
<dbReference type="RefSeq" id="WP_338822816.1">
    <property type="nucleotide sequence ID" value="NZ_CP148067.1"/>
</dbReference>
<evidence type="ECO:0000313" key="2">
    <source>
        <dbReference type="Proteomes" id="UP001477443"/>
    </source>
</evidence>
<sequence length="632" mass="74927">MKKILFCLTPIALSSFGIVSVSCNNKNANINNEQDDEKLFKTELDGSIKFENIIDKLSITELENLTPASLYILLSKGYVSLSLRDKEYLKYSLNLDKTDILFWWDKKKYSLNYYLNKVNDFDISKFKQYYAFIEENGLTYSDKSSFIITQNIDKWYEYNSLHNNITHYGLDYYFDEYSKQYSLDKSINKYLVPNLQYLIQYCFETKDKLFNYQTPNNEIRINGLIHSVFQRKLLFDRVIFLMNLYYFGDNMPEYAQIQSMKKQSNILSIFFNLEDSQRKVIYTKNINKNFYLTYFEPENFYSYNDLKTNKPLQINYDYTLFSEELNYPTLYFQNNPLGVDDFDSLMHKTNFRVNLNIFNMLAYLMHEKLRIDGVSDLFTYKIGEFSTTNLLNNSYAIGKFDIELKNKQDIVTKYPWYSINFTKHKHIFSEGFYLTDELGNIDKNDKSKYFSYYNNSRMFDSLGNLIVPNNVDPDAFLNQSFTDIVNHSIHQQVNNLELWKNNTMSNMSVFDVIKNKEFYEKYLSVIFSQYTLLYYIVKSNELIKYVKVSIDPNNDYSPEKYGLGNLPIEIDFIDHSGKSMLENKVRKLLTGFNGYDKKPFGEKMPEVKGYLNSAYVQKGKTLPYLIDFKVLM</sequence>
<keyword evidence="2" id="KW-1185">Reference proteome</keyword>
<protein>
    <recommendedName>
        <fullName evidence="3">Lipoprotein</fullName>
    </recommendedName>
</protein>
<name>A0ABZ2RR05_9BACT</name>
<dbReference type="NCBIfam" id="NF045963">
    <property type="entry name" value="MAG3240_fam"/>
    <property type="match status" value="1"/>
</dbReference>
<dbReference type="Proteomes" id="UP001477443">
    <property type="component" value="Chromosome"/>
</dbReference>
<dbReference type="EMBL" id="CP148067">
    <property type="protein sequence ID" value="WXL29198.1"/>
    <property type="molecule type" value="Genomic_DNA"/>
</dbReference>
<evidence type="ECO:0008006" key="3">
    <source>
        <dbReference type="Google" id="ProtNLM"/>
    </source>
</evidence>
<dbReference type="PROSITE" id="PS51257">
    <property type="entry name" value="PROKAR_LIPOPROTEIN"/>
    <property type="match status" value="1"/>
</dbReference>